<evidence type="ECO:0000313" key="3">
    <source>
        <dbReference type="Proteomes" id="UP000324767"/>
    </source>
</evidence>
<dbReference type="EMBL" id="VXIT01000008">
    <property type="protein sequence ID" value="KAA6410955.1"/>
    <property type="molecule type" value="Genomic_DNA"/>
</dbReference>
<dbReference type="OrthoDB" id="5410926at2759"/>
<dbReference type="PANTHER" id="PTHR39599:SF1">
    <property type="entry name" value="GPI-ANCHORED PROTEIN (EUROFUNG)"/>
    <property type="match status" value="1"/>
</dbReference>
<protein>
    <submittedName>
        <fullName evidence="2">Uncharacterized protein</fullName>
    </submittedName>
</protein>
<evidence type="ECO:0000313" key="2">
    <source>
        <dbReference type="EMBL" id="KAA6410955.1"/>
    </source>
</evidence>
<feature type="chain" id="PRO_5024303182" evidence="1">
    <location>
        <begin position="18"/>
        <end position="267"/>
    </location>
</feature>
<name>A0A5M8PNC5_9LECA</name>
<comment type="caution">
    <text evidence="2">The sequence shown here is derived from an EMBL/GenBank/DDBJ whole genome shotgun (WGS) entry which is preliminary data.</text>
</comment>
<gene>
    <name evidence="2" type="ORF">FRX48_05266</name>
</gene>
<reference evidence="2 3" key="1">
    <citation type="submission" date="2019-09" db="EMBL/GenBank/DDBJ databases">
        <title>The hologenome of the rock-dwelling lichen Lasallia pustulata.</title>
        <authorList>
            <person name="Greshake Tzovaras B."/>
            <person name="Segers F."/>
            <person name="Bicker A."/>
            <person name="Dal Grande F."/>
            <person name="Otte J."/>
            <person name="Hankeln T."/>
            <person name="Schmitt I."/>
            <person name="Ebersberger I."/>
        </authorList>
    </citation>
    <scope>NUCLEOTIDE SEQUENCE [LARGE SCALE GENOMIC DNA]</scope>
    <source>
        <strain evidence="2">A1-1</strain>
    </source>
</reference>
<accession>A0A5M8PNC5</accession>
<organism evidence="2 3">
    <name type="scientific">Lasallia pustulata</name>
    <dbReference type="NCBI Taxonomy" id="136370"/>
    <lineage>
        <taxon>Eukaryota</taxon>
        <taxon>Fungi</taxon>
        <taxon>Dikarya</taxon>
        <taxon>Ascomycota</taxon>
        <taxon>Pezizomycotina</taxon>
        <taxon>Lecanoromycetes</taxon>
        <taxon>OSLEUM clade</taxon>
        <taxon>Umbilicariomycetidae</taxon>
        <taxon>Umbilicariales</taxon>
        <taxon>Umbilicariaceae</taxon>
        <taxon>Lasallia</taxon>
    </lineage>
</organism>
<evidence type="ECO:0000256" key="1">
    <source>
        <dbReference type="SAM" id="SignalP"/>
    </source>
</evidence>
<sequence>MHSSALYILSLVAFSSASLSDFSPLYFPELGQSFGALQRRQNNCQSGYNSCSSLGGSNSCCPSNTNCALDQAGHIACCPINAFCTGVISVGSSATTITGLSTSTTTVVAAAATSTTNGFIVPASTTGAAQTTNPAGGGSTVANAVFPFVYNPTTYANAAACSSYYSRCQTEYASCTSSLGGSVNGVTVSGAGVGVTVQGATATLSAAESICSSLSSQACYGLQLASCSTYTGTGTLITPNAAPTQCVGGLYGVGVGVAVGIAGQILA</sequence>
<keyword evidence="1" id="KW-0732">Signal</keyword>
<dbReference type="Proteomes" id="UP000324767">
    <property type="component" value="Unassembled WGS sequence"/>
</dbReference>
<feature type="signal peptide" evidence="1">
    <location>
        <begin position="1"/>
        <end position="17"/>
    </location>
</feature>
<dbReference type="PANTHER" id="PTHR39599">
    <property type="entry name" value="GPI-ANCHORED PROTEIN (EUROFUNG)-RELATED-RELATED"/>
    <property type="match status" value="1"/>
</dbReference>
<proteinExistence type="predicted"/>
<dbReference type="AlphaFoldDB" id="A0A5M8PNC5"/>